<reference evidence="3 4" key="1">
    <citation type="submission" date="2014-04" db="EMBL/GenBank/DDBJ databases">
        <authorList>
            <consortium name="DOE Joint Genome Institute"/>
            <person name="Kuo A."/>
            <person name="Kohler A."/>
            <person name="Nagy L.G."/>
            <person name="Floudas D."/>
            <person name="Copeland A."/>
            <person name="Barry K.W."/>
            <person name="Cichocki N."/>
            <person name="Veneault-Fourrey C."/>
            <person name="LaButti K."/>
            <person name="Lindquist E.A."/>
            <person name="Lipzen A."/>
            <person name="Lundell T."/>
            <person name="Morin E."/>
            <person name="Murat C."/>
            <person name="Sun H."/>
            <person name="Tunlid A."/>
            <person name="Henrissat B."/>
            <person name="Grigoriev I.V."/>
            <person name="Hibbett D.S."/>
            <person name="Martin F."/>
            <person name="Nordberg H.P."/>
            <person name="Cantor M.N."/>
            <person name="Hua S.X."/>
        </authorList>
    </citation>
    <scope>NUCLEOTIDE SEQUENCE [LARGE SCALE GENOMIC DNA]</scope>
    <source>
        <strain evidence="3 4">LaAM-08-1</strain>
    </source>
</reference>
<feature type="compositionally biased region" description="Basic residues" evidence="1">
    <location>
        <begin position="509"/>
        <end position="541"/>
    </location>
</feature>
<feature type="compositionally biased region" description="Low complexity" evidence="1">
    <location>
        <begin position="49"/>
        <end position="72"/>
    </location>
</feature>
<feature type="transmembrane region" description="Helical" evidence="2">
    <location>
        <begin position="741"/>
        <end position="762"/>
    </location>
</feature>
<feature type="transmembrane region" description="Helical" evidence="2">
    <location>
        <begin position="791"/>
        <end position="817"/>
    </location>
</feature>
<keyword evidence="2" id="KW-0812">Transmembrane</keyword>
<feature type="region of interest" description="Disordered" evidence="1">
    <location>
        <begin position="150"/>
        <end position="548"/>
    </location>
</feature>
<sequence length="1228" mass="138846">MQRYPQAHRRPGVDGAFVAVDPFRPSVSLGIKNIISGQNDPTIDDIPVTRPQPQPQYTRPYEGQSYEGQSYGGQPYIQPGTHLPQPYSQPIYMTQRHPQPIYQPRPHTQPIPEMVHPYPPTFRPSYPTQPTVILPQPPVVSQPGAFPVTVIGPYEGSSSESGRGHAQRRHARSPRRSQSRSPRRSSIRSHSRSPRRHSTERHHSRSPQRRWLTRLWRGRMRRVNTGPHRHQRRSPERAGVVDSLPSVSEVRGRPRSPKPLGPKDSDETGSSSSEHESPPRASVLPSQPVTIPFNLPVVPRRPPSPAREHRLSYPRVSPTSPRFSPTSPRHSPIFLHHSRTSPRHSATSPLYPLTSPHEPPAPLDEGHKGGSPPPASQGSTRSTIPSLPAESLSSASRSLSRSPRRSPQVGRVNSRPPSGSRHSRSTRSPPPVSLVMPPPVIVQPPAVRPAWRRKSRSQSYDRSRSPSISPPRRPRKRRPRDERWLMSQNGREDRERLPPVVIVPERESRRPHRESRSPRRHYRRSRSSSSSPRRHHRRRSRSPPILVPRPVDTYDSGAFIPPDSGPHIPKYAPPTMDGYEPQPYAAPYIPYGRPVMVQNEMLNELHYAVHPRITAYATAFLLDTVPRQIYLHFMLRLPSLYFSRVTRIFEDAEMSMPEIKKMALEAASGWKDPAKDLNRGFIFDPQELTPPYASLQNSWQNFIDSLMREWKTLNIISVLLLSAILTILQIDVAAADPYTRYSALLSLVCALMSLLYGCIYIIRFGTMRKTYKAAEWATEAQKTRTGIWWNVWVMLAMPATWLAWSMIFYIVCIMSFVWRTGTSEDVNIHAISPRDALGPRIAITVVFSLGLIYFLLIVSTFRRYGDMMDRAWQQRVWGWAQEKLGYQYAPQPRPYPSPVYPSYAEWPQPHEPTTQPTAPVQTASFGGYPVAPSHVSPSRNPENPTVYQRTRSLSRPHTHTPSSGHFGPSFLSQVIPPLSSSLLHISPKRTRSPSLSPTHTRGTSNRRAAPSRSTSQDKKKSRSGLSEQRLSPILADMGATIFTRSGSREGSRSIARTGVRSRSPAPSQPPLGMDKDVQTQKVLSISPEGVFRWNEPEQLFTRGLNYADWAKFNYESTAGWHDKIETLSDPERFAVGSNSPQRRLAQVLDWWNINFFRELDAEAVLGEEYTDSNAAATFAVYLVINGPSIDGPLTDIATVFRGVPEGLDRIYLYRMSQIPDLEVVNLKN</sequence>
<feature type="compositionally biased region" description="Low complexity" evidence="1">
    <location>
        <begin position="912"/>
        <end position="923"/>
    </location>
</feature>
<evidence type="ECO:0000313" key="4">
    <source>
        <dbReference type="Proteomes" id="UP000054477"/>
    </source>
</evidence>
<name>A0A0C9WIX7_9AGAR</name>
<feature type="transmembrane region" description="Helical" evidence="2">
    <location>
        <begin position="837"/>
        <end position="858"/>
    </location>
</feature>
<keyword evidence="2" id="KW-1133">Transmembrane helix</keyword>
<feature type="compositionally biased region" description="Polar residues" evidence="1">
    <location>
        <begin position="935"/>
        <end position="951"/>
    </location>
</feature>
<evidence type="ECO:0000313" key="3">
    <source>
        <dbReference type="EMBL" id="KIJ93714.1"/>
    </source>
</evidence>
<dbReference type="AlphaFoldDB" id="A0A0C9WIX7"/>
<feature type="compositionally biased region" description="Basic residues" evidence="1">
    <location>
        <begin position="165"/>
        <end position="232"/>
    </location>
</feature>
<proteinExistence type="predicted"/>
<feature type="compositionally biased region" description="Low complexity" evidence="1">
    <location>
        <begin position="314"/>
        <end position="332"/>
    </location>
</feature>
<feature type="compositionally biased region" description="Pro residues" evidence="1">
    <location>
        <begin position="428"/>
        <end position="442"/>
    </location>
</feature>
<feature type="compositionally biased region" description="Low complexity" evidence="1">
    <location>
        <begin position="385"/>
        <end position="407"/>
    </location>
</feature>
<dbReference type="EMBL" id="KN838829">
    <property type="protein sequence ID" value="KIJ93714.1"/>
    <property type="molecule type" value="Genomic_DNA"/>
</dbReference>
<keyword evidence="4" id="KW-1185">Reference proteome</keyword>
<dbReference type="STRING" id="1095629.A0A0C9WIX7"/>
<feature type="compositionally biased region" description="Polar residues" evidence="1">
    <location>
        <begin position="992"/>
        <end position="1014"/>
    </location>
</feature>
<evidence type="ECO:0000256" key="1">
    <source>
        <dbReference type="SAM" id="MobiDB-lite"/>
    </source>
</evidence>
<feature type="region of interest" description="Disordered" evidence="1">
    <location>
        <begin position="35"/>
        <end position="72"/>
    </location>
</feature>
<organism evidence="3 4">
    <name type="scientific">Laccaria amethystina LaAM-08-1</name>
    <dbReference type="NCBI Taxonomy" id="1095629"/>
    <lineage>
        <taxon>Eukaryota</taxon>
        <taxon>Fungi</taxon>
        <taxon>Dikarya</taxon>
        <taxon>Basidiomycota</taxon>
        <taxon>Agaricomycotina</taxon>
        <taxon>Agaricomycetes</taxon>
        <taxon>Agaricomycetidae</taxon>
        <taxon>Agaricales</taxon>
        <taxon>Agaricineae</taxon>
        <taxon>Hydnangiaceae</taxon>
        <taxon>Laccaria</taxon>
    </lineage>
</organism>
<feature type="compositionally biased region" description="Low complexity" evidence="1">
    <location>
        <begin position="975"/>
        <end position="985"/>
    </location>
</feature>
<keyword evidence="2" id="KW-0472">Membrane</keyword>
<gene>
    <name evidence="3" type="ORF">K443DRAFT_111629</name>
</gene>
<feature type="compositionally biased region" description="Basic and acidic residues" evidence="1">
    <location>
        <begin position="479"/>
        <end position="497"/>
    </location>
</feature>
<dbReference type="OrthoDB" id="3062801at2759"/>
<accession>A0A0C9WIX7</accession>
<protein>
    <submittedName>
        <fullName evidence="3">Uncharacterized protein</fullName>
    </submittedName>
</protein>
<dbReference type="Proteomes" id="UP000054477">
    <property type="component" value="Unassembled WGS sequence"/>
</dbReference>
<evidence type="ECO:0000256" key="2">
    <source>
        <dbReference type="SAM" id="Phobius"/>
    </source>
</evidence>
<feature type="region of interest" description="Disordered" evidence="1">
    <location>
        <begin position="906"/>
        <end position="1076"/>
    </location>
</feature>
<dbReference type="HOGENOM" id="CLU_266373_0_0_1"/>
<feature type="transmembrane region" description="Helical" evidence="2">
    <location>
        <begin position="713"/>
        <end position="735"/>
    </location>
</feature>
<reference evidence="4" key="2">
    <citation type="submission" date="2015-01" db="EMBL/GenBank/DDBJ databases">
        <title>Evolutionary Origins and Diversification of the Mycorrhizal Mutualists.</title>
        <authorList>
            <consortium name="DOE Joint Genome Institute"/>
            <consortium name="Mycorrhizal Genomics Consortium"/>
            <person name="Kohler A."/>
            <person name="Kuo A."/>
            <person name="Nagy L.G."/>
            <person name="Floudas D."/>
            <person name="Copeland A."/>
            <person name="Barry K.W."/>
            <person name="Cichocki N."/>
            <person name="Veneault-Fourrey C."/>
            <person name="LaButti K."/>
            <person name="Lindquist E.A."/>
            <person name="Lipzen A."/>
            <person name="Lundell T."/>
            <person name="Morin E."/>
            <person name="Murat C."/>
            <person name="Riley R."/>
            <person name="Ohm R."/>
            <person name="Sun H."/>
            <person name="Tunlid A."/>
            <person name="Henrissat B."/>
            <person name="Grigoriev I.V."/>
            <person name="Hibbett D.S."/>
            <person name="Martin F."/>
        </authorList>
    </citation>
    <scope>NUCLEOTIDE SEQUENCE [LARGE SCALE GENOMIC DNA]</scope>
    <source>
        <strain evidence="4">LaAM-08-1</strain>
    </source>
</reference>